<sequence length="410" mass="46495">MKRVLVIENYRFGKEYLKRAKKLGYETILATYQEPEEVDENDKKNIDYYVKVDTTNLIETINEIVRFYDKVSFHGVLAGHVFLMPHVAGVTDQLGLPSFGFNAANATTFKDQTRKKLASNGLFPFYYAVVDSMEALAERKNEYPFPVVMKPIDGFASINVRIAKSFKELEAAYKEHMNNNAYGSLGKEFSLKVLIEEYIPGKEYSVESIVENGEVNFVTITQKRSHSKFKHVETGHIVPAANLLEDEIYNIKKYVESVHKVLGVSTGMTHTEIKWDGHQASLIELNPRIGGGYIPELIKQVFDIDMYEAAVLNCVGERFLKSIKNNGSAFVGYVLAPKIGLLRNIQGLDALQKSDLNLSIQWLCKKGSQVKSSKDNRGRILRYHGYTNTCDKDIFNQLSELESMLTIEIE</sequence>
<dbReference type="Proteomes" id="UP000184465">
    <property type="component" value="Unassembled WGS sequence"/>
</dbReference>
<accession>A0A1M6T4T1</accession>
<keyword evidence="3 4" id="KW-0067">ATP-binding</keyword>
<dbReference type="Pfam" id="PF13535">
    <property type="entry name" value="ATP-grasp_4"/>
    <property type="match status" value="1"/>
</dbReference>
<name>A0A1M6T4T1_PARC5</name>
<feature type="domain" description="ATP-grasp" evidence="5">
    <location>
        <begin position="114"/>
        <end position="315"/>
    </location>
</feature>
<organism evidence="6 7">
    <name type="scientific">Paramaledivibacter caminithermalis (strain DSM 15212 / CIP 107654 / DViRD3)</name>
    <name type="common">Clostridium caminithermale</name>
    <dbReference type="NCBI Taxonomy" id="1121301"/>
    <lineage>
        <taxon>Bacteria</taxon>
        <taxon>Bacillati</taxon>
        <taxon>Bacillota</taxon>
        <taxon>Clostridia</taxon>
        <taxon>Peptostreptococcales</taxon>
        <taxon>Caminicellaceae</taxon>
        <taxon>Paramaledivibacter</taxon>
    </lineage>
</organism>
<dbReference type="GO" id="GO:0005524">
    <property type="term" value="F:ATP binding"/>
    <property type="evidence" value="ECO:0007669"/>
    <property type="project" value="UniProtKB-UniRule"/>
</dbReference>
<keyword evidence="1" id="KW-0436">Ligase</keyword>
<dbReference type="GO" id="GO:0046872">
    <property type="term" value="F:metal ion binding"/>
    <property type="evidence" value="ECO:0007669"/>
    <property type="project" value="InterPro"/>
</dbReference>
<gene>
    <name evidence="6" type="ORF">SAMN02745912_03560</name>
</gene>
<dbReference type="InterPro" id="IPR052032">
    <property type="entry name" value="ATP-dep_AA_Ligase"/>
</dbReference>
<dbReference type="PROSITE" id="PS50975">
    <property type="entry name" value="ATP_GRASP"/>
    <property type="match status" value="1"/>
</dbReference>
<dbReference type="STRING" id="1121301.SAMN02745912_03560"/>
<dbReference type="AlphaFoldDB" id="A0A1M6T4T1"/>
<dbReference type="PANTHER" id="PTHR43585:SF2">
    <property type="entry name" value="ATP-GRASP ENZYME FSQD"/>
    <property type="match status" value="1"/>
</dbReference>
<dbReference type="GO" id="GO:0016874">
    <property type="term" value="F:ligase activity"/>
    <property type="evidence" value="ECO:0007669"/>
    <property type="project" value="UniProtKB-KW"/>
</dbReference>
<evidence type="ECO:0000313" key="6">
    <source>
        <dbReference type="EMBL" id="SHK51961.1"/>
    </source>
</evidence>
<keyword evidence="2 4" id="KW-0547">Nucleotide-binding</keyword>
<dbReference type="PANTHER" id="PTHR43585">
    <property type="entry name" value="FUMIPYRROLE BIOSYNTHESIS PROTEIN C"/>
    <property type="match status" value="1"/>
</dbReference>
<evidence type="ECO:0000256" key="1">
    <source>
        <dbReference type="ARBA" id="ARBA00022598"/>
    </source>
</evidence>
<dbReference type="RefSeq" id="WP_073153171.1">
    <property type="nucleotide sequence ID" value="NZ_FRAG01000079.1"/>
</dbReference>
<dbReference type="SUPFAM" id="SSF56059">
    <property type="entry name" value="Glutathione synthetase ATP-binding domain-like"/>
    <property type="match status" value="1"/>
</dbReference>
<dbReference type="Gene3D" id="3.40.50.20">
    <property type="match status" value="1"/>
</dbReference>
<evidence type="ECO:0000256" key="3">
    <source>
        <dbReference type="ARBA" id="ARBA00022840"/>
    </source>
</evidence>
<protein>
    <submittedName>
        <fullName evidence="6">Biotin carboxylase</fullName>
    </submittedName>
</protein>
<evidence type="ECO:0000259" key="5">
    <source>
        <dbReference type="PROSITE" id="PS50975"/>
    </source>
</evidence>
<proteinExistence type="predicted"/>
<evidence type="ECO:0000256" key="4">
    <source>
        <dbReference type="PROSITE-ProRule" id="PRU00409"/>
    </source>
</evidence>
<dbReference type="InterPro" id="IPR011761">
    <property type="entry name" value="ATP-grasp"/>
</dbReference>
<dbReference type="Gene3D" id="3.30.470.20">
    <property type="entry name" value="ATP-grasp fold, B domain"/>
    <property type="match status" value="1"/>
</dbReference>
<dbReference type="EMBL" id="FRAG01000079">
    <property type="protein sequence ID" value="SHK51961.1"/>
    <property type="molecule type" value="Genomic_DNA"/>
</dbReference>
<reference evidence="6 7" key="1">
    <citation type="submission" date="2016-11" db="EMBL/GenBank/DDBJ databases">
        <authorList>
            <person name="Jaros S."/>
            <person name="Januszkiewicz K."/>
            <person name="Wedrychowicz H."/>
        </authorList>
    </citation>
    <scope>NUCLEOTIDE SEQUENCE [LARGE SCALE GENOMIC DNA]</scope>
    <source>
        <strain evidence="6 7">DSM 15212</strain>
    </source>
</reference>
<evidence type="ECO:0000256" key="2">
    <source>
        <dbReference type="ARBA" id="ARBA00022741"/>
    </source>
</evidence>
<evidence type="ECO:0000313" key="7">
    <source>
        <dbReference type="Proteomes" id="UP000184465"/>
    </source>
</evidence>
<keyword evidence="7" id="KW-1185">Reference proteome</keyword>